<evidence type="ECO:0000313" key="2">
    <source>
        <dbReference type="Proteomes" id="UP001156706"/>
    </source>
</evidence>
<protein>
    <submittedName>
        <fullName evidence="1">Uncharacterized protein</fullName>
    </submittedName>
</protein>
<evidence type="ECO:0000313" key="1">
    <source>
        <dbReference type="EMBL" id="GLR11621.1"/>
    </source>
</evidence>
<dbReference type="EMBL" id="BSOG01000001">
    <property type="protein sequence ID" value="GLR11621.1"/>
    <property type="molecule type" value="Genomic_DNA"/>
</dbReference>
<accession>A0ABQ5YAM9</accession>
<dbReference type="RefSeq" id="WP_284194770.1">
    <property type="nucleotide sequence ID" value="NZ_BSOG01000001.1"/>
</dbReference>
<keyword evidence="2" id="KW-1185">Reference proteome</keyword>
<gene>
    <name evidence="1" type="ORF">GCM10007907_04110</name>
</gene>
<sequence>MGISTPVSNEVALGIKIGQQEADSEVFMEELVRVTGVVEQIRTRPEQYFSFNGVISDARLLAWLVYEVGVLVHACDVKKVGAFWVVHSTEDWFQLRPKEQDADYFNVGRGLPEAGVNMMGCGPVLRAFANVLGTAVDGHITWAVGADTVMLEGLLFAGREMKGRCVFFSCETLVL</sequence>
<comment type="caution">
    <text evidence="1">The sequence shown here is derived from an EMBL/GenBank/DDBJ whole genome shotgun (WGS) entry which is preliminary data.</text>
</comment>
<name>A0ABQ5YAM9_9NEIS</name>
<organism evidence="1 2">
    <name type="scientific">Chitinimonas prasina</name>
    <dbReference type="NCBI Taxonomy" id="1434937"/>
    <lineage>
        <taxon>Bacteria</taxon>
        <taxon>Pseudomonadati</taxon>
        <taxon>Pseudomonadota</taxon>
        <taxon>Betaproteobacteria</taxon>
        <taxon>Neisseriales</taxon>
        <taxon>Chitinibacteraceae</taxon>
        <taxon>Chitinimonas</taxon>
    </lineage>
</organism>
<dbReference type="Proteomes" id="UP001156706">
    <property type="component" value="Unassembled WGS sequence"/>
</dbReference>
<proteinExistence type="predicted"/>
<reference evidence="2" key="1">
    <citation type="journal article" date="2019" name="Int. J. Syst. Evol. Microbiol.">
        <title>The Global Catalogue of Microorganisms (GCM) 10K type strain sequencing project: providing services to taxonomists for standard genome sequencing and annotation.</title>
        <authorList>
            <consortium name="The Broad Institute Genomics Platform"/>
            <consortium name="The Broad Institute Genome Sequencing Center for Infectious Disease"/>
            <person name="Wu L."/>
            <person name="Ma J."/>
        </authorList>
    </citation>
    <scope>NUCLEOTIDE SEQUENCE [LARGE SCALE GENOMIC DNA]</scope>
    <source>
        <strain evidence="2">NBRC 110044</strain>
    </source>
</reference>